<dbReference type="Pfam" id="PF08665">
    <property type="entry name" value="PglZ"/>
    <property type="match status" value="1"/>
</dbReference>
<accession>F5L435</accession>
<protein>
    <submittedName>
        <fullName evidence="2">PglZ domain protein</fullName>
    </submittedName>
</protein>
<comment type="caution">
    <text evidence="2">The sequence shown here is derived from an EMBL/GenBank/DDBJ whole genome shotgun (WGS) entry which is preliminary data.</text>
</comment>
<organism evidence="2 3">
    <name type="scientific">Caldalkalibacillus thermarum (strain TA2.A1)</name>
    <dbReference type="NCBI Taxonomy" id="986075"/>
    <lineage>
        <taxon>Bacteria</taxon>
        <taxon>Bacillati</taxon>
        <taxon>Bacillota</taxon>
        <taxon>Bacilli</taxon>
        <taxon>Bacillales</taxon>
        <taxon>Bacillaceae</taxon>
        <taxon>Caldalkalibacillus</taxon>
    </lineage>
</organism>
<dbReference type="AlphaFoldDB" id="F5L435"/>
<reference evidence="2 3" key="1">
    <citation type="journal article" date="2011" name="J. Bacteriol.">
        <title>Draft genome sequence of the thermoalkaliphilic Caldalkalibacillus thermarum strain TA2.A1.</title>
        <authorList>
            <person name="Kalamorz F."/>
            <person name="Keis S."/>
            <person name="McMillan D.G."/>
            <person name="Olsson K."/>
            <person name="Stanton J.A."/>
            <person name="Stockwell P."/>
            <person name="Black M.A."/>
            <person name="Klingeman D.M."/>
            <person name="Land M.L."/>
            <person name="Han C.S."/>
            <person name="Martin S.L."/>
            <person name="Becher S.A."/>
            <person name="Peddie C.J."/>
            <person name="Morgan H.W."/>
            <person name="Matthies D."/>
            <person name="Preiss L."/>
            <person name="Meier T."/>
            <person name="Brown S.D."/>
            <person name="Cook G.M."/>
        </authorList>
    </citation>
    <scope>NUCLEOTIDE SEQUENCE [LARGE SCALE GENOMIC DNA]</scope>
    <source>
        <strain evidence="2 3">TA2.A1</strain>
    </source>
</reference>
<evidence type="ECO:0000313" key="3">
    <source>
        <dbReference type="Proteomes" id="UP000010716"/>
    </source>
</evidence>
<evidence type="ECO:0000256" key="1">
    <source>
        <dbReference type="SAM" id="Coils"/>
    </source>
</evidence>
<name>F5L435_CALTT</name>
<sequence>MSKVNNWRDGILAYFKAPLPHLLLVSDPEGLLYDEPILLSLQDKGIEIIQFQDRAKFRYLYERYYRDQKEGKYLLIHFQDKSFNVLPYDVIQAGHPIELRISKLFPQFPASIIGQLDAHTLDALYPLSREVQGPLSSQETLDLLLRKVFKLPYDIVDSPAEFLRLLVKKHESPFDMPPVLEQYLTGHFQKAAFLRSMPIEQLITSKACFYQYLHHEWRTYLHQWVQAQHMAKEHYDDHYHQQHPFESTDLRHDLTRLFVEGKLEPVSDIDVHHLPDWAYQGVKGDSVVNSKTRVAALIEQLKAKLEEKLSYKHWLEIMPLFAEAKFLNVKYQLAHAELSQLEQRLEEHFEAWMLAEYPALANLPYLKAPVMVHHIPHYLSLKRADKIALVVLDGMSFIQWKQIRSALSIDFQCQEQGVFAWVPTITSVSRQALFSGELPFHFAETIHTTRREPSAWQSFWEKQGMAKRQISYEKGLGQGPYQSAKVQALQHSNIKVAGLIIDTIDRLIHGAIQGHQGLIAEIEVWLRNGYLKQLIRDLLAAGFSVYLTSDHGNKESIGIGRINEGVLAETRGERVRIYSSEQLRNQAAAKYASIAWPNIGLPDERFMLLAKSGEAFIHQGEQVVSHGGISIEEVIVPFVHITPKQHRQ</sequence>
<feature type="coiled-coil region" evidence="1">
    <location>
        <begin position="324"/>
        <end position="351"/>
    </location>
</feature>
<keyword evidence="1" id="KW-0175">Coiled coil</keyword>
<dbReference type="EMBL" id="AFCE01000071">
    <property type="protein sequence ID" value="EGL83901.1"/>
    <property type="molecule type" value="Genomic_DNA"/>
</dbReference>
<evidence type="ECO:0000313" key="2">
    <source>
        <dbReference type="EMBL" id="EGL83901.1"/>
    </source>
</evidence>
<dbReference type="NCBIfam" id="NF033449">
    <property type="entry name" value="BREX_PglZ_3"/>
    <property type="match status" value="1"/>
</dbReference>
<gene>
    <name evidence="2" type="ORF">CathTA2_0547</name>
</gene>
<dbReference type="Proteomes" id="UP000010716">
    <property type="component" value="Unassembled WGS sequence"/>
</dbReference>
<proteinExistence type="predicted"/>
<dbReference type="eggNOG" id="COG1524">
    <property type="taxonomic scope" value="Bacteria"/>
</dbReference>